<protein>
    <submittedName>
        <fullName evidence="1">Uncharacterized protein</fullName>
    </submittedName>
</protein>
<evidence type="ECO:0000313" key="2">
    <source>
        <dbReference type="EMBL" id="ADI35783.1"/>
    </source>
</evidence>
<accession>D7DRG3</accession>
<dbReference type="FunCoup" id="D7DRG3">
    <property type="interactions" value="10"/>
</dbReference>
<sequence>MAKISSLERSKLDRIAIDMLISAPLMDGKEMEETLEQLKYMAMLKSGKRKVKKELDNWASIAYLESLDKDETKTSESKQ</sequence>
<name>D7DRG3_METV3</name>
<organism evidence="1 3">
    <name type="scientific">Methanococcus voltae (strain ATCC BAA-1334 / A3)</name>
    <dbReference type="NCBI Taxonomy" id="456320"/>
    <lineage>
        <taxon>Archaea</taxon>
        <taxon>Methanobacteriati</taxon>
        <taxon>Methanobacteriota</taxon>
        <taxon>Methanomada group</taxon>
        <taxon>Methanococci</taxon>
        <taxon>Methanococcales</taxon>
        <taxon>Methanococcaceae</taxon>
        <taxon>Methanococcus</taxon>
    </lineage>
</organism>
<evidence type="ECO:0000313" key="1">
    <source>
        <dbReference type="EMBL" id="ADI35723.1"/>
    </source>
</evidence>
<dbReference type="eggNOG" id="arCOG05069">
    <property type="taxonomic scope" value="Archaea"/>
</dbReference>
<gene>
    <name evidence="1" type="ordered locus">Mvol_0063</name>
    <name evidence="2" type="ordered locus">Mvol_0123</name>
</gene>
<dbReference type="KEGG" id="mvo:Mvol_0123"/>
<dbReference type="InParanoid" id="D7DRG3"/>
<dbReference type="AlphaFoldDB" id="D7DRG3"/>
<dbReference type="KEGG" id="mvo:Mvol_0063"/>
<evidence type="ECO:0000313" key="3">
    <source>
        <dbReference type="Proteomes" id="UP000007722"/>
    </source>
</evidence>
<dbReference type="EMBL" id="CP002057">
    <property type="protein sequence ID" value="ADI35783.1"/>
    <property type="molecule type" value="Genomic_DNA"/>
</dbReference>
<dbReference type="HOGENOM" id="CLU_2597811_0_0_2"/>
<reference evidence="1 3" key="1">
    <citation type="submission" date="2010-05" db="EMBL/GenBank/DDBJ databases">
        <title>Complete sequence of Methanococcus voltae A3.</title>
        <authorList>
            <consortium name="US DOE Joint Genome Institute"/>
            <person name="Lucas S."/>
            <person name="Copeland A."/>
            <person name="Lapidus A."/>
            <person name="Cheng J.-F."/>
            <person name="Bruce D."/>
            <person name="Goodwin L."/>
            <person name="Pitluck S."/>
            <person name="Lowry S."/>
            <person name="Clum A."/>
            <person name="Land M."/>
            <person name="Hauser L."/>
            <person name="Kyrpides N."/>
            <person name="Mikhailova N."/>
            <person name="Whitman W.B."/>
            <person name="Woyke T."/>
        </authorList>
    </citation>
    <scope>NUCLEOTIDE SEQUENCE [LARGE SCALE GENOMIC DNA]</scope>
    <source>
        <strain evidence="1">A3</strain>
        <strain evidence="3">ATCC BAA-1334 / A3</strain>
    </source>
</reference>
<dbReference type="OrthoDB" id="61805at2157"/>
<dbReference type="STRING" id="456320.Mvol_0063"/>
<keyword evidence="3" id="KW-1185">Reference proteome</keyword>
<proteinExistence type="predicted"/>
<dbReference type="EMBL" id="CP002057">
    <property type="protein sequence ID" value="ADI35723.1"/>
    <property type="molecule type" value="Genomic_DNA"/>
</dbReference>
<dbReference type="Proteomes" id="UP000007722">
    <property type="component" value="Chromosome"/>
</dbReference>